<evidence type="ECO:0000256" key="4">
    <source>
        <dbReference type="ARBA" id="ARBA00022840"/>
    </source>
</evidence>
<dbReference type="CDD" id="cd03230">
    <property type="entry name" value="ABC_DR_subfamily_A"/>
    <property type="match status" value="1"/>
</dbReference>
<organism evidence="6 7">
    <name type="scientific">Actinomadura livida</name>
    <dbReference type="NCBI Taxonomy" id="79909"/>
    <lineage>
        <taxon>Bacteria</taxon>
        <taxon>Bacillati</taxon>
        <taxon>Actinomycetota</taxon>
        <taxon>Actinomycetes</taxon>
        <taxon>Streptosporangiales</taxon>
        <taxon>Thermomonosporaceae</taxon>
        <taxon>Actinomadura</taxon>
    </lineage>
</organism>
<dbReference type="PANTHER" id="PTHR43335">
    <property type="entry name" value="ABC TRANSPORTER, ATP-BINDING PROTEIN"/>
    <property type="match status" value="1"/>
</dbReference>
<evidence type="ECO:0000256" key="1">
    <source>
        <dbReference type="ARBA" id="ARBA00005417"/>
    </source>
</evidence>
<dbReference type="SUPFAM" id="SSF52540">
    <property type="entry name" value="P-loop containing nucleoside triphosphate hydrolases"/>
    <property type="match status" value="1"/>
</dbReference>
<sequence length="322" mass="35259">MTERSESGGAGGRPPAENMSSELVLENVSRWYGNVVAVNGVSMKVGPGVTGLLGPNGAGKSTLIHMMGGFLAPSSGTVTLDGTPIWQNPGAYRKLGLVPERESAYDFLTGEQFILAMAKLHKLPDPAAAARRAIGLVEMDYAAGRPIGNYSKGMKQRIKMASALVHDPPVLLLDEPFNGMDPRQRLQLMDLIRRMAEEGRTILFSSHILEEVERLASHIEVIVAGRHAASGDFRKIRRLMTDRPHVFLVRSSDDRRLAAAVIADGSARSVQLTDKGLQVEAVDFQRFTWLLPRVSRDADVRLWEVSPSDESLESVFSYLVAR</sequence>
<keyword evidence="3" id="KW-0547">Nucleotide-binding</keyword>
<dbReference type="PROSITE" id="PS50893">
    <property type="entry name" value="ABC_TRANSPORTER_2"/>
    <property type="match status" value="1"/>
</dbReference>
<dbReference type="Gene3D" id="3.40.50.300">
    <property type="entry name" value="P-loop containing nucleotide triphosphate hydrolases"/>
    <property type="match status" value="1"/>
</dbReference>
<dbReference type="EMBL" id="BAAAHD010000094">
    <property type="protein sequence ID" value="GAA0599495.1"/>
    <property type="molecule type" value="Genomic_DNA"/>
</dbReference>
<accession>A0ABN1FWY7</accession>
<comment type="caution">
    <text evidence="6">The sequence shown here is derived from an EMBL/GenBank/DDBJ whole genome shotgun (WGS) entry which is preliminary data.</text>
</comment>
<dbReference type="InterPro" id="IPR003593">
    <property type="entry name" value="AAA+_ATPase"/>
</dbReference>
<feature type="domain" description="ABC transporter" evidence="5">
    <location>
        <begin position="23"/>
        <end position="249"/>
    </location>
</feature>
<evidence type="ECO:0000313" key="7">
    <source>
        <dbReference type="Proteomes" id="UP001501427"/>
    </source>
</evidence>
<dbReference type="SMART" id="SM00382">
    <property type="entry name" value="AAA"/>
    <property type="match status" value="1"/>
</dbReference>
<dbReference type="InterPro" id="IPR017871">
    <property type="entry name" value="ABC_transporter-like_CS"/>
</dbReference>
<dbReference type="PROSITE" id="PS00211">
    <property type="entry name" value="ABC_TRANSPORTER_1"/>
    <property type="match status" value="1"/>
</dbReference>
<name>A0ABN1FWY7_9ACTN</name>
<reference evidence="6 7" key="1">
    <citation type="journal article" date="2019" name="Int. J. Syst. Evol. Microbiol.">
        <title>The Global Catalogue of Microorganisms (GCM) 10K type strain sequencing project: providing services to taxonomists for standard genome sequencing and annotation.</title>
        <authorList>
            <consortium name="The Broad Institute Genomics Platform"/>
            <consortium name="The Broad Institute Genome Sequencing Center for Infectious Disease"/>
            <person name="Wu L."/>
            <person name="Ma J."/>
        </authorList>
    </citation>
    <scope>NUCLEOTIDE SEQUENCE [LARGE SCALE GENOMIC DNA]</scope>
    <source>
        <strain evidence="6 7">JCM 10667</strain>
    </source>
</reference>
<evidence type="ECO:0000259" key="5">
    <source>
        <dbReference type="PROSITE" id="PS50893"/>
    </source>
</evidence>
<evidence type="ECO:0000313" key="6">
    <source>
        <dbReference type="EMBL" id="GAA0599495.1"/>
    </source>
</evidence>
<keyword evidence="7" id="KW-1185">Reference proteome</keyword>
<protein>
    <submittedName>
        <fullName evidence="6">ABC transporter ATP-binding protein</fullName>
    </submittedName>
</protein>
<dbReference type="Pfam" id="PF00005">
    <property type="entry name" value="ABC_tran"/>
    <property type="match status" value="1"/>
</dbReference>
<keyword evidence="2" id="KW-0813">Transport</keyword>
<dbReference type="GO" id="GO:0005524">
    <property type="term" value="F:ATP binding"/>
    <property type="evidence" value="ECO:0007669"/>
    <property type="project" value="UniProtKB-KW"/>
</dbReference>
<dbReference type="InterPro" id="IPR027417">
    <property type="entry name" value="P-loop_NTPase"/>
</dbReference>
<proteinExistence type="inferred from homology"/>
<keyword evidence="4 6" id="KW-0067">ATP-binding</keyword>
<dbReference type="PANTHER" id="PTHR43335:SF11">
    <property type="entry name" value="ABC TRANSPORTER RELATED"/>
    <property type="match status" value="1"/>
</dbReference>
<gene>
    <name evidence="6" type="ORF">GCM10009546_71890</name>
</gene>
<comment type="similarity">
    <text evidence="1">Belongs to the ABC transporter superfamily.</text>
</comment>
<evidence type="ECO:0000256" key="3">
    <source>
        <dbReference type="ARBA" id="ARBA00022741"/>
    </source>
</evidence>
<dbReference type="Proteomes" id="UP001501427">
    <property type="component" value="Unassembled WGS sequence"/>
</dbReference>
<evidence type="ECO:0000256" key="2">
    <source>
        <dbReference type="ARBA" id="ARBA00022448"/>
    </source>
</evidence>
<dbReference type="InterPro" id="IPR003439">
    <property type="entry name" value="ABC_transporter-like_ATP-bd"/>
</dbReference>